<feature type="transmembrane region" description="Helical" evidence="1">
    <location>
        <begin position="40"/>
        <end position="60"/>
    </location>
</feature>
<accession>A0A646KQT5</accession>
<keyword evidence="1" id="KW-0812">Transmembrane</keyword>
<protein>
    <recommendedName>
        <fullName evidence="4">Flp family type IVb pilin</fullName>
    </recommendedName>
</protein>
<sequence length="85" mass="8429">MSNVTLKAVVRTRLYVAARMAAAADAMKNRRDAGQDSVEYVGVIVLVAAIIAALVGSGVAEDIANGLRTQVSNIVGGGGGGGGGE</sequence>
<gene>
    <name evidence="2" type="ORF">FF041_31180</name>
</gene>
<dbReference type="EMBL" id="VCLA01000192">
    <property type="protein sequence ID" value="MQT04460.1"/>
    <property type="molecule type" value="Genomic_DNA"/>
</dbReference>
<keyword evidence="1" id="KW-0472">Membrane</keyword>
<keyword evidence="1" id="KW-1133">Transmembrane helix</keyword>
<reference evidence="2 3" key="1">
    <citation type="submission" date="2019-05" db="EMBL/GenBank/DDBJ databases">
        <title>Comparative genomics and metabolomics analyses of clavulanic acid producing Streptomyces species provides insight into specialized metabolism and evolution of beta-lactam biosynthetic gene clusters.</title>
        <authorList>
            <person name="Moore M.A."/>
            <person name="Cruz-Morales P."/>
            <person name="Barona Gomez F."/>
            <person name="Kapil T."/>
        </authorList>
    </citation>
    <scope>NUCLEOTIDE SEQUENCE [LARGE SCALE GENOMIC DNA]</scope>
    <source>
        <strain evidence="2 3">NRRL 5741</strain>
    </source>
</reference>
<dbReference type="Proteomes" id="UP000419138">
    <property type="component" value="Unassembled WGS sequence"/>
</dbReference>
<evidence type="ECO:0000256" key="1">
    <source>
        <dbReference type="SAM" id="Phobius"/>
    </source>
</evidence>
<evidence type="ECO:0000313" key="3">
    <source>
        <dbReference type="Proteomes" id="UP000419138"/>
    </source>
</evidence>
<dbReference type="RefSeq" id="WP_153525849.1">
    <property type="nucleotide sequence ID" value="NZ_JBEPDZ010000036.1"/>
</dbReference>
<evidence type="ECO:0008006" key="4">
    <source>
        <dbReference type="Google" id="ProtNLM"/>
    </source>
</evidence>
<name>A0A646KQT5_STRJU</name>
<comment type="caution">
    <text evidence="2">The sequence shown here is derived from an EMBL/GenBank/DDBJ whole genome shotgun (WGS) entry which is preliminary data.</text>
</comment>
<keyword evidence="3" id="KW-1185">Reference proteome</keyword>
<dbReference type="AlphaFoldDB" id="A0A646KQT5"/>
<proteinExistence type="predicted"/>
<evidence type="ECO:0000313" key="2">
    <source>
        <dbReference type="EMBL" id="MQT04460.1"/>
    </source>
</evidence>
<organism evidence="2 3">
    <name type="scientific">Streptomyces jumonjinensis</name>
    <dbReference type="NCBI Taxonomy" id="1945"/>
    <lineage>
        <taxon>Bacteria</taxon>
        <taxon>Bacillati</taxon>
        <taxon>Actinomycetota</taxon>
        <taxon>Actinomycetes</taxon>
        <taxon>Kitasatosporales</taxon>
        <taxon>Streptomycetaceae</taxon>
        <taxon>Streptomyces</taxon>
    </lineage>
</organism>